<proteinExistence type="predicted"/>
<evidence type="ECO:0000256" key="1">
    <source>
        <dbReference type="SAM" id="MobiDB-lite"/>
    </source>
</evidence>
<feature type="compositionally biased region" description="Basic and acidic residues" evidence="1">
    <location>
        <begin position="20"/>
        <end position="38"/>
    </location>
</feature>
<accession>A0A9X4KXY4</accession>
<organism evidence="2 3">
    <name type="scientific">Cohnella rhizosphaerae</name>
    <dbReference type="NCBI Taxonomy" id="1457232"/>
    <lineage>
        <taxon>Bacteria</taxon>
        <taxon>Bacillati</taxon>
        <taxon>Bacillota</taxon>
        <taxon>Bacilli</taxon>
        <taxon>Bacillales</taxon>
        <taxon>Paenibacillaceae</taxon>
        <taxon>Cohnella</taxon>
    </lineage>
</organism>
<sequence>MTLGGRGHSPHSLQQPEAVQHGHADIRDHDVRRGRPDHAPGLFAVLGFARDGEAAFLQRERADPPAGHRLVVHDEYLHRRFIHPPCPP</sequence>
<dbReference type="AlphaFoldDB" id="A0A9X4KXY4"/>
<name>A0A9X4KXY4_9BACL</name>
<reference evidence="2" key="1">
    <citation type="submission" date="2022-10" db="EMBL/GenBank/DDBJ databases">
        <title>Comparative genomic analysis of Cohnella hashimotonis sp. nov., isolated from the International Space Station.</title>
        <authorList>
            <person name="Simpson A."/>
            <person name="Venkateswaran K."/>
        </authorList>
    </citation>
    <scope>NUCLEOTIDE SEQUENCE</scope>
    <source>
        <strain evidence="2">DSM 28161</strain>
    </source>
</reference>
<evidence type="ECO:0000313" key="2">
    <source>
        <dbReference type="EMBL" id="MDG0810007.1"/>
    </source>
</evidence>
<comment type="caution">
    <text evidence="2">The sequence shown here is derived from an EMBL/GenBank/DDBJ whole genome shotgun (WGS) entry which is preliminary data.</text>
</comment>
<keyword evidence="3" id="KW-1185">Reference proteome</keyword>
<protein>
    <submittedName>
        <fullName evidence="2">Uncharacterized protein</fullName>
    </submittedName>
</protein>
<gene>
    <name evidence="2" type="ORF">OMP40_12095</name>
</gene>
<evidence type="ECO:0000313" key="3">
    <source>
        <dbReference type="Proteomes" id="UP001153404"/>
    </source>
</evidence>
<dbReference type="EMBL" id="JAPDIA010000003">
    <property type="protein sequence ID" value="MDG0810007.1"/>
    <property type="molecule type" value="Genomic_DNA"/>
</dbReference>
<dbReference type="Proteomes" id="UP001153404">
    <property type="component" value="Unassembled WGS sequence"/>
</dbReference>
<feature type="region of interest" description="Disordered" evidence="1">
    <location>
        <begin position="1"/>
        <end position="38"/>
    </location>
</feature>